<organism evidence="6 7">
    <name type="scientific">Racocetra fulgida</name>
    <dbReference type="NCBI Taxonomy" id="60492"/>
    <lineage>
        <taxon>Eukaryota</taxon>
        <taxon>Fungi</taxon>
        <taxon>Fungi incertae sedis</taxon>
        <taxon>Mucoromycota</taxon>
        <taxon>Glomeromycotina</taxon>
        <taxon>Glomeromycetes</taxon>
        <taxon>Diversisporales</taxon>
        <taxon>Gigasporaceae</taxon>
        <taxon>Racocetra</taxon>
    </lineage>
</organism>
<evidence type="ECO:0000259" key="5">
    <source>
        <dbReference type="SMART" id="SM00382"/>
    </source>
</evidence>
<evidence type="ECO:0000256" key="4">
    <source>
        <dbReference type="ARBA" id="ARBA00023186"/>
    </source>
</evidence>
<dbReference type="GO" id="GO:0016887">
    <property type="term" value="F:ATP hydrolysis activity"/>
    <property type="evidence" value="ECO:0007669"/>
    <property type="project" value="InterPro"/>
</dbReference>
<reference evidence="6" key="1">
    <citation type="submission" date="2021-06" db="EMBL/GenBank/DDBJ databases">
        <authorList>
            <person name="Kallberg Y."/>
            <person name="Tangrot J."/>
            <person name="Rosling A."/>
        </authorList>
    </citation>
    <scope>NUCLEOTIDE SEQUENCE</scope>
    <source>
        <strain evidence="6">IN212</strain>
    </source>
</reference>
<dbReference type="PANTHER" id="PTHR11638">
    <property type="entry name" value="ATP-DEPENDENT CLP PROTEASE"/>
    <property type="match status" value="1"/>
</dbReference>
<dbReference type="Pfam" id="PF17871">
    <property type="entry name" value="AAA_lid_9"/>
    <property type="match status" value="1"/>
</dbReference>
<proteinExistence type="predicted"/>
<evidence type="ECO:0000256" key="2">
    <source>
        <dbReference type="ARBA" id="ARBA00022741"/>
    </source>
</evidence>
<evidence type="ECO:0000313" key="7">
    <source>
        <dbReference type="Proteomes" id="UP000789396"/>
    </source>
</evidence>
<evidence type="ECO:0000256" key="1">
    <source>
        <dbReference type="ARBA" id="ARBA00022737"/>
    </source>
</evidence>
<keyword evidence="7" id="KW-1185">Reference proteome</keyword>
<dbReference type="InterPro" id="IPR003959">
    <property type="entry name" value="ATPase_AAA_core"/>
</dbReference>
<dbReference type="InterPro" id="IPR018368">
    <property type="entry name" value="ClpA/B_CS1"/>
</dbReference>
<dbReference type="AlphaFoldDB" id="A0A9N9J6G1"/>
<dbReference type="GO" id="GO:0034605">
    <property type="term" value="P:cellular response to heat"/>
    <property type="evidence" value="ECO:0007669"/>
    <property type="project" value="TreeGrafter"/>
</dbReference>
<dbReference type="GO" id="GO:0005524">
    <property type="term" value="F:ATP binding"/>
    <property type="evidence" value="ECO:0007669"/>
    <property type="project" value="UniProtKB-KW"/>
</dbReference>
<feature type="domain" description="AAA+ ATPase" evidence="5">
    <location>
        <begin position="140"/>
        <end position="285"/>
    </location>
</feature>
<dbReference type="SMART" id="SM00382">
    <property type="entry name" value="AAA"/>
    <property type="match status" value="1"/>
</dbReference>
<keyword evidence="4" id="KW-0143">Chaperone</keyword>
<protein>
    <submittedName>
        <fullName evidence="6">269_t:CDS:1</fullName>
    </submittedName>
</protein>
<dbReference type="OrthoDB" id="47330at2759"/>
<evidence type="ECO:0000313" key="6">
    <source>
        <dbReference type="EMBL" id="CAG8767259.1"/>
    </source>
</evidence>
<sequence length="343" mass="39483">MNSEEINETQVAVDPQCEKYRQTIEAFEKTIQEKEGEHSKAVYEKELEIKNIKEHVAGKDKVILELRGERDVLEKRVKEAENTILAQQYYKDQVEERKIIKEIISRFTENLNQKERIAELTIIGREEEIKQVTYVLSRMIKNNPLLIGPPGVGKTAIAEGLVQRIKRGQVPDYLKNKVIYQLNMMALMAGTKFQGELEERLKTIFRFMGQPENNAILFIDEIHLIVGAGRSQGTLDISNLLKPLLSRGEIQCLGATTQEEYRKYIEKDGALTRRFSNIYVREPSEKESIAILRGNKNNLEIYYELKIQDEALVAAVKMSQRYLTSTYLPDKAVDLIDETCGRI</sequence>
<dbReference type="SUPFAM" id="SSF52540">
    <property type="entry name" value="P-loop containing nucleoside triphosphate hydrolases"/>
    <property type="match status" value="1"/>
</dbReference>
<accession>A0A9N9J6G1</accession>
<dbReference type="Proteomes" id="UP000789396">
    <property type="component" value="Unassembled WGS sequence"/>
</dbReference>
<dbReference type="PROSITE" id="PS00870">
    <property type="entry name" value="CLPAB_1"/>
    <property type="match status" value="1"/>
</dbReference>
<feature type="non-terminal residue" evidence="6">
    <location>
        <position position="343"/>
    </location>
</feature>
<gene>
    <name evidence="6" type="ORF">RFULGI_LOCUS14793</name>
</gene>
<comment type="caution">
    <text evidence="6">The sequence shown here is derived from an EMBL/GenBank/DDBJ whole genome shotgun (WGS) entry which is preliminary data.</text>
</comment>
<keyword evidence="2" id="KW-0547">Nucleotide-binding</keyword>
<keyword evidence="3" id="KW-0067">ATP-binding</keyword>
<evidence type="ECO:0000256" key="3">
    <source>
        <dbReference type="ARBA" id="ARBA00022840"/>
    </source>
</evidence>
<dbReference type="EMBL" id="CAJVPZ010044272">
    <property type="protein sequence ID" value="CAG8767259.1"/>
    <property type="molecule type" value="Genomic_DNA"/>
</dbReference>
<name>A0A9N9J6G1_9GLOM</name>
<keyword evidence="1" id="KW-0677">Repeat</keyword>
<dbReference type="GO" id="GO:0005737">
    <property type="term" value="C:cytoplasm"/>
    <property type="evidence" value="ECO:0007669"/>
    <property type="project" value="TreeGrafter"/>
</dbReference>
<dbReference type="InterPro" id="IPR027417">
    <property type="entry name" value="P-loop_NTPase"/>
</dbReference>
<dbReference type="CDD" id="cd00009">
    <property type="entry name" value="AAA"/>
    <property type="match status" value="1"/>
</dbReference>
<dbReference type="Gene3D" id="3.40.50.300">
    <property type="entry name" value="P-loop containing nucleotide triphosphate hydrolases"/>
    <property type="match status" value="2"/>
</dbReference>
<dbReference type="InterPro" id="IPR003593">
    <property type="entry name" value="AAA+_ATPase"/>
</dbReference>
<dbReference type="Pfam" id="PF00004">
    <property type="entry name" value="AAA"/>
    <property type="match status" value="1"/>
</dbReference>
<dbReference type="InterPro" id="IPR041546">
    <property type="entry name" value="ClpA/ClpB_AAA_lid"/>
</dbReference>
<dbReference type="PANTHER" id="PTHR11638:SF18">
    <property type="entry name" value="HEAT SHOCK PROTEIN 104"/>
    <property type="match status" value="1"/>
</dbReference>
<dbReference type="InterPro" id="IPR050130">
    <property type="entry name" value="ClpA_ClpB"/>
</dbReference>